<gene>
    <name evidence="1" type="ORF">NC99_27190</name>
</gene>
<evidence type="ECO:0000313" key="2">
    <source>
        <dbReference type="Proteomes" id="UP000036958"/>
    </source>
</evidence>
<evidence type="ECO:0000313" key="1">
    <source>
        <dbReference type="EMBL" id="KOH44489.1"/>
    </source>
</evidence>
<comment type="caution">
    <text evidence="1">The sequence shown here is derived from an EMBL/GenBank/DDBJ whole genome shotgun (WGS) entry which is preliminary data.</text>
</comment>
<sequence>MFLAAAMRLHRVLLRFASTLLINPTTRKDVRGSGGKDSRWS</sequence>
<organism evidence="1 2">
    <name type="scientific">Sunxiuqinia dokdonensis</name>
    <dbReference type="NCBI Taxonomy" id="1409788"/>
    <lineage>
        <taxon>Bacteria</taxon>
        <taxon>Pseudomonadati</taxon>
        <taxon>Bacteroidota</taxon>
        <taxon>Bacteroidia</taxon>
        <taxon>Marinilabiliales</taxon>
        <taxon>Prolixibacteraceae</taxon>
        <taxon>Sunxiuqinia</taxon>
    </lineage>
</organism>
<reference evidence="2" key="1">
    <citation type="submission" date="2015-07" db="EMBL/GenBank/DDBJ databases">
        <title>Genome sequencing of Sunxiuqinia dokdonensis strain SK.</title>
        <authorList>
            <person name="Ahn S."/>
            <person name="Kim B.-C."/>
        </authorList>
    </citation>
    <scope>NUCLEOTIDE SEQUENCE [LARGE SCALE GENOMIC DNA]</scope>
    <source>
        <strain evidence="2">SK</strain>
    </source>
</reference>
<dbReference type="AlphaFoldDB" id="A0A0L8V7R5"/>
<proteinExistence type="predicted"/>
<dbReference type="EMBL" id="LGIA01000161">
    <property type="protein sequence ID" value="KOH44489.1"/>
    <property type="molecule type" value="Genomic_DNA"/>
</dbReference>
<protein>
    <submittedName>
        <fullName evidence="1">Uncharacterized protein</fullName>
    </submittedName>
</protein>
<name>A0A0L8V7R5_9BACT</name>
<keyword evidence="2" id="KW-1185">Reference proteome</keyword>
<accession>A0A0L8V7R5</accession>
<dbReference type="STRING" id="1409788.NC99_27190"/>
<dbReference type="Proteomes" id="UP000036958">
    <property type="component" value="Unassembled WGS sequence"/>
</dbReference>